<dbReference type="PANTHER" id="PTHR11579">
    <property type="entry name" value="PROTEIN-L-ISOASPARTATE O-METHYLTRANSFERASE"/>
    <property type="match status" value="1"/>
</dbReference>
<dbReference type="Gene3D" id="3.40.50.150">
    <property type="entry name" value="Vaccinia Virus protein VP39"/>
    <property type="match status" value="1"/>
</dbReference>
<evidence type="ECO:0000256" key="4">
    <source>
        <dbReference type="ARBA" id="ARBA00013346"/>
    </source>
</evidence>
<keyword evidence="13" id="KW-1185">Reference proteome</keyword>
<evidence type="ECO:0000256" key="11">
    <source>
        <dbReference type="ARBA" id="ARBA00031350"/>
    </source>
</evidence>
<dbReference type="Proteomes" id="UP001501072">
    <property type="component" value="Unassembled WGS sequence"/>
</dbReference>
<dbReference type="InterPro" id="IPR029063">
    <property type="entry name" value="SAM-dependent_MTases_sf"/>
</dbReference>
<gene>
    <name evidence="12" type="ORF">GCM10009564_18410</name>
</gene>
<dbReference type="EMBL" id="BAAAHU010000014">
    <property type="protein sequence ID" value="GAA1007733.1"/>
    <property type="molecule type" value="Genomic_DNA"/>
</dbReference>
<evidence type="ECO:0000256" key="6">
    <source>
        <dbReference type="ARBA" id="ARBA00022603"/>
    </source>
</evidence>
<evidence type="ECO:0000256" key="7">
    <source>
        <dbReference type="ARBA" id="ARBA00022679"/>
    </source>
</evidence>
<evidence type="ECO:0000256" key="10">
    <source>
        <dbReference type="ARBA" id="ARBA00031323"/>
    </source>
</evidence>
<keyword evidence="5" id="KW-0963">Cytoplasm</keyword>
<dbReference type="InterPro" id="IPR000682">
    <property type="entry name" value="PCMT"/>
</dbReference>
<evidence type="ECO:0000256" key="9">
    <source>
        <dbReference type="ARBA" id="ARBA00030757"/>
    </source>
</evidence>
<dbReference type="RefSeq" id="WP_346072618.1">
    <property type="nucleotide sequence ID" value="NZ_BAAAHU010000014.1"/>
</dbReference>
<protein>
    <recommendedName>
        <fullName evidence="4">Protein-L-isoaspartate O-methyltransferase</fullName>
        <ecNumber evidence="3">2.1.1.77</ecNumber>
    </recommendedName>
    <alternativeName>
        <fullName evidence="11">L-isoaspartyl protein carboxyl methyltransferase</fullName>
    </alternativeName>
    <alternativeName>
        <fullName evidence="9">Protein L-isoaspartyl methyltransferase</fullName>
    </alternativeName>
    <alternativeName>
        <fullName evidence="10">Protein-beta-aspartate methyltransferase</fullName>
    </alternativeName>
</protein>
<evidence type="ECO:0000256" key="1">
    <source>
        <dbReference type="ARBA" id="ARBA00004496"/>
    </source>
</evidence>
<evidence type="ECO:0000256" key="3">
    <source>
        <dbReference type="ARBA" id="ARBA00011890"/>
    </source>
</evidence>
<dbReference type="Pfam" id="PF01135">
    <property type="entry name" value="PCMT"/>
    <property type="match status" value="1"/>
</dbReference>
<sequence>MTLSQTPTADQLRNRLVDEILSQRSVPADVERVMRTVPRDAFLPGIELEDAYTDQAVIIKDNPDGPLALSCASVPSVVAMMLEQLGAQAGDNVLEIGAGTGYNAALLAELVGPEKVTTVDIDSDVALHARTTLNAAGYDRVTVIERNGLLGAIENAPYDKIIAAVGVWDIPAAWWNQLKDGGRLVLPLRWRGQTRSVALIRRGNELVSEGMELCGFVPIIGQNGEKTSALNADDAIRVHYDQDQDIDADALADTLQSGEPALEVASDQRVGGEESFDGVWLRATASDDRVCRLEVTPRALEQELVRRPATPIRTPVLVEGGSLAYLTASREGADPERPFRLGAAAYGPRREELARDLIAHIEAWGPDRLVIPRMIVTPTETGATAGHVIRKPESHITLAY</sequence>
<dbReference type="InterPro" id="IPR027573">
    <property type="entry name" value="Methyltran_FxLD"/>
</dbReference>
<dbReference type="NCBIfam" id="TIGR04364">
    <property type="entry name" value="methyltran_FxLD"/>
    <property type="match status" value="1"/>
</dbReference>
<keyword evidence="7" id="KW-0808">Transferase</keyword>
<dbReference type="SUPFAM" id="SSF53335">
    <property type="entry name" value="S-adenosyl-L-methionine-dependent methyltransferases"/>
    <property type="match status" value="1"/>
</dbReference>
<reference evidence="13" key="1">
    <citation type="journal article" date="2019" name="Int. J. Syst. Evol. Microbiol.">
        <title>The Global Catalogue of Microorganisms (GCM) 10K type strain sequencing project: providing services to taxonomists for standard genome sequencing and annotation.</title>
        <authorList>
            <consortium name="The Broad Institute Genomics Platform"/>
            <consortium name="The Broad Institute Genome Sequencing Center for Infectious Disease"/>
            <person name="Wu L."/>
            <person name="Ma J."/>
        </authorList>
    </citation>
    <scope>NUCLEOTIDE SEQUENCE [LARGE SCALE GENOMIC DNA]</scope>
    <source>
        <strain evidence="13">JCM 11269</strain>
    </source>
</reference>
<name>A0ABP4DF17_9ACTN</name>
<organism evidence="12 13">
    <name type="scientific">Streptomyces thermogriseus</name>
    <dbReference type="NCBI Taxonomy" id="75292"/>
    <lineage>
        <taxon>Bacteria</taxon>
        <taxon>Bacillati</taxon>
        <taxon>Actinomycetota</taxon>
        <taxon>Actinomycetes</taxon>
        <taxon>Kitasatosporales</taxon>
        <taxon>Streptomycetaceae</taxon>
        <taxon>Streptomyces</taxon>
    </lineage>
</organism>
<dbReference type="CDD" id="cd02440">
    <property type="entry name" value="AdoMet_MTases"/>
    <property type="match status" value="1"/>
</dbReference>
<comment type="caution">
    <text evidence="12">The sequence shown here is derived from an EMBL/GenBank/DDBJ whole genome shotgun (WGS) entry which is preliminary data.</text>
</comment>
<proteinExistence type="inferred from homology"/>
<accession>A0ABP4DF17</accession>
<evidence type="ECO:0000313" key="12">
    <source>
        <dbReference type="EMBL" id="GAA1007733.1"/>
    </source>
</evidence>
<evidence type="ECO:0000256" key="2">
    <source>
        <dbReference type="ARBA" id="ARBA00005369"/>
    </source>
</evidence>
<evidence type="ECO:0000256" key="8">
    <source>
        <dbReference type="ARBA" id="ARBA00022691"/>
    </source>
</evidence>
<evidence type="ECO:0000256" key="5">
    <source>
        <dbReference type="ARBA" id="ARBA00022490"/>
    </source>
</evidence>
<dbReference type="EC" id="2.1.1.77" evidence="3"/>
<comment type="subcellular location">
    <subcellularLocation>
        <location evidence="1">Cytoplasm</location>
    </subcellularLocation>
</comment>
<comment type="similarity">
    <text evidence="2">Belongs to the methyltransferase superfamily. L-isoaspartyl/D-aspartyl protein methyltransferase family.</text>
</comment>
<keyword evidence="6" id="KW-0489">Methyltransferase</keyword>
<evidence type="ECO:0000313" key="13">
    <source>
        <dbReference type="Proteomes" id="UP001501072"/>
    </source>
</evidence>
<dbReference type="PANTHER" id="PTHR11579:SF0">
    <property type="entry name" value="PROTEIN-L-ISOASPARTATE(D-ASPARTATE) O-METHYLTRANSFERASE"/>
    <property type="match status" value="1"/>
</dbReference>
<keyword evidence="8" id="KW-0949">S-adenosyl-L-methionine</keyword>